<gene>
    <name evidence="1" type="ORF">MLD38_035995</name>
</gene>
<evidence type="ECO:0000313" key="1">
    <source>
        <dbReference type="EMBL" id="KAI4311059.1"/>
    </source>
</evidence>
<protein>
    <submittedName>
        <fullName evidence="1">Uncharacterized protein</fullName>
    </submittedName>
</protein>
<organism evidence="1 2">
    <name type="scientific">Melastoma candidum</name>
    <dbReference type="NCBI Taxonomy" id="119954"/>
    <lineage>
        <taxon>Eukaryota</taxon>
        <taxon>Viridiplantae</taxon>
        <taxon>Streptophyta</taxon>
        <taxon>Embryophyta</taxon>
        <taxon>Tracheophyta</taxon>
        <taxon>Spermatophyta</taxon>
        <taxon>Magnoliopsida</taxon>
        <taxon>eudicotyledons</taxon>
        <taxon>Gunneridae</taxon>
        <taxon>Pentapetalae</taxon>
        <taxon>rosids</taxon>
        <taxon>malvids</taxon>
        <taxon>Myrtales</taxon>
        <taxon>Melastomataceae</taxon>
        <taxon>Melastomatoideae</taxon>
        <taxon>Melastomateae</taxon>
        <taxon>Melastoma</taxon>
    </lineage>
</organism>
<sequence>MTADADADVALAGPRTAAADAVAASAGLAADGVLAGLTAAAAAVDVVGVAFADHFAAVMTESYAASSAPQSVGSHSFLAGVQIGHTGNTASGN</sequence>
<proteinExistence type="predicted"/>
<dbReference type="Proteomes" id="UP001057402">
    <property type="component" value="Chromosome 11"/>
</dbReference>
<name>A0ACB9LK56_9MYRT</name>
<dbReference type="EMBL" id="CM042890">
    <property type="protein sequence ID" value="KAI4311059.1"/>
    <property type="molecule type" value="Genomic_DNA"/>
</dbReference>
<comment type="caution">
    <text evidence="1">The sequence shown here is derived from an EMBL/GenBank/DDBJ whole genome shotgun (WGS) entry which is preliminary data.</text>
</comment>
<reference evidence="2" key="1">
    <citation type="journal article" date="2023" name="Front. Plant Sci.">
        <title>Chromosomal-level genome assembly of Melastoma candidum provides insights into trichome evolution.</title>
        <authorList>
            <person name="Zhong Y."/>
            <person name="Wu W."/>
            <person name="Sun C."/>
            <person name="Zou P."/>
            <person name="Liu Y."/>
            <person name="Dai S."/>
            <person name="Zhou R."/>
        </authorList>
    </citation>
    <scope>NUCLEOTIDE SEQUENCE [LARGE SCALE GENOMIC DNA]</scope>
</reference>
<accession>A0ACB9LK56</accession>
<keyword evidence="2" id="KW-1185">Reference proteome</keyword>
<evidence type="ECO:0000313" key="2">
    <source>
        <dbReference type="Proteomes" id="UP001057402"/>
    </source>
</evidence>